<protein>
    <submittedName>
        <fullName evidence="2">Succinate dehydrogenase cytochrome b560 subunit</fullName>
    </submittedName>
</protein>
<proteinExistence type="predicted"/>
<feature type="region of interest" description="Disordered" evidence="1">
    <location>
        <begin position="1"/>
        <end position="20"/>
    </location>
</feature>
<dbReference type="OrthoDB" id="10304424at2759"/>
<dbReference type="eggNOG" id="ENOG502T3UH">
    <property type="taxonomic scope" value="Eukaryota"/>
</dbReference>
<name>S3CQ51_OPHP1</name>
<feature type="region of interest" description="Disordered" evidence="1">
    <location>
        <begin position="406"/>
        <end position="439"/>
    </location>
</feature>
<feature type="compositionally biased region" description="Low complexity" evidence="1">
    <location>
        <begin position="406"/>
        <end position="427"/>
    </location>
</feature>
<feature type="region of interest" description="Disordered" evidence="1">
    <location>
        <begin position="25"/>
        <end position="217"/>
    </location>
</feature>
<organism evidence="2 3">
    <name type="scientific">Ophiostoma piceae (strain UAMH 11346)</name>
    <name type="common">Sap stain fungus</name>
    <dbReference type="NCBI Taxonomy" id="1262450"/>
    <lineage>
        <taxon>Eukaryota</taxon>
        <taxon>Fungi</taxon>
        <taxon>Dikarya</taxon>
        <taxon>Ascomycota</taxon>
        <taxon>Pezizomycotina</taxon>
        <taxon>Sordariomycetes</taxon>
        <taxon>Sordariomycetidae</taxon>
        <taxon>Ophiostomatales</taxon>
        <taxon>Ophiostomataceae</taxon>
        <taxon>Ophiostoma</taxon>
    </lineage>
</organism>
<dbReference type="EMBL" id="KE148175">
    <property type="protein sequence ID" value="EPE02725.1"/>
    <property type="molecule type" value="Genomic_DNA"/>
</dbReference>
<evidence type="ECO:0000313" key="3">
    <source>
        <dbReference type="Proteomes" id="UP000016923"/>
    </source>
</evidence>
<dbReference type="Proteomes" id="UP000016923">
    <property type="component" value="Unassembled WGS sequence"/>
</dbReference>
<keyword evidence="3" id="KW-1185">Reference proteome</keyword>
<evidence type="ECO:0000256" key="1">
    <source>
        <dbReference type="SAM" id="MobiDB-lite"/>
    </source>
</evidence>
<feature type="compositionally biased region" description="Basic and acidic residues" evidence="1">
    <location>
        <begin position="110"/>
        <end position="137"/>
    </location>
</feature>
<reference evidence="2 3" key="1">
    <citation type="journal article" date="2013" name="BMC Genomics">
        <title>The genome and transcriptome of the pine saprophyte Ophiostoma piceae, and a comparison with the bark beetle-associated pine pathogen Grosmannia clavigera.</title>
        <authorList>
            <person name="Haridas S."/>
            <person name="Wang Y."/>
            <person name="Lim L."/>
            <person name="Massoumi Alamouti S."/>
            <person name="Jackman S."/>
            <person name="Docking R."/>
            <person name="Robertson G."/>
            <person name="Birol I."/>
            <person name="Bohlmann J."/>
            <person name="Breuil C."/>
        </authorList>
    </citation>
    <scope>NUCLEOTIDE SEQUENCE [LARGE SCALE GENOMIC DNA]</scope>
    <source>
        <strain evidence="2 3">UAMH 11346</strain>
    </source>
</reference>
<dbReference type="VEuPathDB" id="FungiDB:F503_04074"/>
<accession>S3CQ51</accession>
<sequence>MAYPQHQAVPGSTAYYTLPNVGGFYAPVSRNEQGRRRGDDSSDDELDQWSRDRGSPPTLTLPQALFHQPSIAPPAAMPPQHWAYPSAPVQPHPMMPGQPQGRVFNGWKGIPDDKKDTEDTKGNKGNAEKTKEPDTKKKDKKKSSTKKSEPTVSPWQQLADSLRKRSETRRRHNRNDEDSESYSDTDVAYDYDYDNCDTPVGRRNSRSPHDQVTSSESADVKVIIQPHGSARIVVHIDDEHDEDGEEKMVAFVVSDRCLRVTAKEWPDQCHAGTRTCSIRVGCDEAVIGMYWMLHVLHHAGRENTIQHGLMGQQRDRQFQQQVALQQYLQQRAQKDKDGRSEGITDHFVYDYYHGCVGTRAVPIELPPRVLAFAVMYAVQFGVLEAWQPGSVQAGHAQTSLLDRYQNQGQGQGQNQNQNQNKGQPQGQSKDQPKANGSPYDSAFHSTANQWFQSIASTRCNAVAGRLNSVTAPSDDILFVLYAGRVLGCAPVIRLCQLTILDRWSVDETSNWFRDACGCPIQADQILPSQMAEVISMDLFSLKSARDRSLTKVADLATRLHGSIQT</sequence>
<gene>
    <name evidence="2" type="ORF">F503_04074</name>
</gene>
<dbReference type="AlphaFoldDB" id="S3CQ51"/>
<evidence type="ECO:0000313" key="2">
    <source>
        <dbReference type="EMBL" id="EPE02725.1"/>
    </source>
</evidence>
<dbReference type="HOGENOM" id="CLU_551161_0_0_1"/>
<feature type="compositionally biased region" description="Acidic residues" evidence="1">
    <location>
        <begin position="177"/>
        <end position="195"/>
    </location>
</feature>